<keyword evidence="6 7" id="KW-0349">Heme</keyword>
<dbReference type="Pfam" id="PF00067">
    <property type="entry name" value="p450"/>
    <property type="match status" value="1"/>
</dbReference>
<dbReference type="CDD" id="cd11041">
    <property type="entry name" value="CYP503A1-like"/>
    <property type="match status" value="1"/>
</dbReference>
<dbReference type="PRINTS" id="PR00465">
    <property type="entry name" value="EP450IV"/>
</dbReference>
<comment type="cofactor">
    <cofactor evidence="1 6">
        <name>heme</name>
        <dbReference type="ChEBI" id="CHEBI:30413"/>
    </cofactor>
</comment>
<keyword evidence="3 6" id="KW-0479">Metal-binding</keyword>
<evidence type="ECO:0000256" key="4">
    <source>
        <dbReference type="ARBA" id="ARBA00023002"/>
    </source>
</evidence>
<dbReference type="GO" id="GO:0016705">
    <property type="term" value="F:oxidoreductase activity, acting on paired donors, with incorporation or reduction of molecular oxygen"/>
    <property type="evidence" value="ECO:0007669"/>
    <property type="project" value="InterPro"/>
</dbReference>
<dbReference type="PROSITE" id="PS00086">
    <property type="entry name" value="CYTOCHROME_P450"/>
    <property type="match status" value="1"/>
</dbReference>
<dbReference type="GO" id="GO:0020037">
    <property type="term" value="F:heme binding"/>
    <property type="evidence" value="ECO:0007669"/>
    <property type="project" value="InterPro"/>
</dbReference>
<gene>
    <name evidence="8" type="ORF">GGX14DRAFT_699025</name>
</gene>
<keyword evidence="9" id="KW-1185">Reference proteome</keyword>
<proteinExistence type="inferred from homology"/>
<comment type="similarity">
    <text evidence="2 7">Belongs to the cytochrome P450 family.</text>
</comment>
<dbReference type="InterPro" id="IPR001128">
    <property type="entry name" value="Cyt_P450"/>
</dbReference>
<keyword evidence="4 7" id="KW-0560">Oxidoreductase</keyword>
<evidence type="ECO:0000256" key="2">
    <source>
        <dbReference type="ARBA" id="ARBA00010617"/>
    </source>
</evidence>
<evidence type="ECO:0000256" key="3">
    <source>
        <dbReference type="ARBA" id="ARBA00022723"/>
    </source>
</evidence>
<feature type="binding site" description="axial binding residue" evidence="6">
    <location>
        <position position="456"/>
    </location>
    <ligand>
        <name>heme</name>
        <dbReference type="ChEBI" id="CHEBI:30413"/>
    </ligand>
    <ligandPart>
        <name>Fe</name>
        <dbReference type="ChEBI" id="CHEBI:18248"/>
    </ligandPart>
</feature>
<organism evidence="8 9">
    <name type="scientific">Mycena pura</name>
    <dbReference type="NCBI Taxonomy" id="153505"/>
    <lineage>
        <taxon>Eukaryota</taxon>
        <taxon>Fungi</taxon>
        <taxon>Dikarya</taxon>
        <taxon>Basidiomycota</taxon>
        <taxon>Agaricomycotina</taxon>
        <taxon>Agaricomycetes</taxon>
        <taxon>Agaricomycetidae</taxon>
        <taxon>Agaricales</taxon>
        <taxon>Marasmiineae</taxon>
        <taxon>Mycenaceae</taxon>
        <taxon>Mycena</taxon>
    </lineage>
</organism>
<keyword evidence="7" id="KW-0503">Monooxygenase</keyword>
<dbReference type="InterPro" id="IPR002403">
    <property type="entry name" value="Cyt_P450_E_grp-IV"/>
</dbReference>
<reference evidence="8" key="1">
    <citation type="submission" date="2023-03" db="EMBL/GenBank/DDBJ databases">
        <title>Massive genome expansion in bonnet fungi (Mycena s.s.) driven by repeated elements and novel gene families across ecological guilds.</title>
        <authorList>
            <consortium name="Lawrence Berkeley National Laboratory"/>
            <person name="Harder C.B."/>
            <person name="Miyauchi S."/>
            <person name="Viragh M."/>
            <person name="Kuo A."/>
            <person name="Thoen E."/>
            <person name="Andreopoulos B."/>
            <person name="Lu D."/>
            <person name="Skrede I."/>
            <person name="Drula E."/>
            <person name="Henrissat B."/>
            <person name="Morin E."/>
            <person name="Kohler A."/>
            <person name="Barry K."/>
            <person name="LaButti K."/>
            <person name="Morin E."/>
            <person name="Salamov A."/>
            <person name="Lipzen A."/>
            <person name="Mereny Z."/>
            <person name="Hegedus B."/>
            <person name="Baldrian P."/>
            <person name="Stursova M."/>
            <person name="Weitz H."/>
            <person name="Taylor A."/>
            <person name="Grigoriev I.V."/>
            <person name="Nagy L.G."/>
            <person name="Martin F."/>
            <person name="Kauserud H."/>
        </authorList>
    </citation>
    <scope>NUCLEOTIDE SEQUENCE</scope>
    <source>
        <strain evidence="8">9144</strain>
    </source>
</reference>
<dbReference type="Gene3D" id="1.10.630.10">
    <property type="entry name" value="Cytochrome P450"/>
    <property type="match status" value="1"/>
</dbReference>
<comment type="caution">
    <text evidence="8">The sequence shown here is derived from an EMBL/GenBank/DDBJ whole genome shotgun (WGS) entry which is preliminary data.</text>
</comment>
<dbReference type="EMBL" id="JARJCW010000052">
    <property type="protein sequence ID" value="KAJ7203041.1"/>
    <property type="molecule type" value="Genomic_DNA"/>
</dbReference>
<evidence type="ECO:0000313" key="8">
    <source>
        <dbReference type="EMBL" id="KAJ7203041.1"/>
    </source>
</evidence>
<dbReference type="Proteomes" id="UP001219525">
    <property type="component" value="Unassembled WGS sequence"/>
</dbReference>
<accession>A0AAD6V8Z7</accession>
<dbReference type="AlphaFoldDB" id="A0AAD6V8Z7"/>
<keyword evidence="5 6" id="KW-0408">Iron</keyword>
<evidence type="ECO:0000256" key="1">
    <source>
        <dbReference type="ARBA" id="ARBA00001971"/>
    </source>
</evidence>
<dbReference type="PANTHER" id="PTHR46206">
    <property type="entry name" value="CYTOCHROME P450"/>
    <property type="match status" value="1"/>
</dbReference>
<dbReference type="GO" id="GO:0004497">
    <property type="term" value="F:monooxygenase activity"/>
    <property type="evidence" value="ECO:0007669"/>
    <property type="project" value="UniProtKB-KW"/>
</dbReference>
<sequence length="511" mass="57837">MIPFMDDPRFLFLYGILALVGVAWIRKSIYESQVDEIPVIGSTGFFSSYRDALKFIFNAPELIKRGYEQHPNGVFRLARLYRWEFVVCGTKLAKEVANAPEDTVSFHGGVEDSIQISLTMGREISRSHYLQDVIRTSLTRNLHTCFPEVRDEIVCAFDDVLQLTGSDWQTVQVVPTIRTIVSRVSNRLFVGLPLCRNRDYLENNANYAVNVMQSAKQINLFPPFLRPLVGRLVSSKNENFDIAMKHLGTIVEERLAKEDELGPDWPEKPNDLISWLLAAAQGSDRTVPNLVRRVLQTNMAAIHTSTNAFSLALYDLTAHPEHFLPMREEAERVVARDGWSKAALNNMHKIDSFLRESQRLVGIGPVVMVRRVVGRDGFRLSNGTVVPYGSYLYVAARAAQHDPTIYEDAEKFDGFRFAREREAQKANDDPNKDIFKRHMISTAPDHLAFGTGKHACPGRFFAATELKAMLAHLVINYDIKAEVEGLRPPDLEFGVRTSPNPSGKVLFRKRQ</sequence>
<name>A0AAD6V8Z7_9AGAR</name>
<dbReference type="SUPFAM" id="SSF48264">
    <property type="entry name" value="Cytochrome P450"/>
    <property type="match status" value="1"/>
</dbReference>
<evidence type="ECO:0000256" key="7">
    <source>
        <dbReference type="RuleBase" id="RU000461"/>
    </source>
</evidence>
<dbReference type="GO" id="GO:0005506">
    <property type="term" value="F:iron ion binding"/>
    <property type="evidence" value="ECO:0007669"/>
    <property type="project" value="InterPro"/>
</dbReference>
<dbReference type="InterPro" id="IPR036396">
    <property type="entry name" value="Cyt_P450_sf"/>
</dbReference>
<evidence type="ECO:0000313" key="9">
    <source>
        <dbReference type="Proteomes" id="UP001219525"/>
    </source>
</evidence>
<protein>
    <submittedName>
        <fullName evidence="8">Cytochrome P450</fullName>
    </submittedName>
</protein>
<dbReference type="InterPro" id="IPR017972">
    <property type="entry name" value="Cyt_P450_CS"/>
</dbReference>
<evidence type="ECO:0000256" key="6">
    <source>
        <dbReference type="PIRSR" id="PIRSR602403-1"/>
    </source>
</evidence>
<evidence type="ECO:0000256" key="5">
    <source>
        <dbReference type="ARBA" id="ARBA00023004"/>
    </source>
</evidence>